<organism evidence="2 3">
    <name type="scientific">Microbacterium betulae</name>
    <dbReference type="NCBI Taxonomy" id="2981139"/>
    <lineage>
        <taxon>Bacteria</taxon>
        <taxon>Bacillati</taxon>
        <taxon>Actinomycetota</taxon>
        <taxon>Actinomycetes</taxon>
        <taxon>Micrococcales</taxon>
        <taxon>Microbacteriaceae</taxon>
        <taxon>Microbacterium</taxon>
    </lineage>
</organism>
<name>A0AA97I8K6_9MICO</name>
<evidence type="ECO:0000313" key="3">
    <source>
        <dbReference type="Proteomes" id="UP001305498"/>
    </source>
</evidence>
<accession>A0AA97I8K6</accession>
<evidence type="ECO:0000313" key="2">
    <source>
        <dbReference type="EMBL" id="WOF24600.1"/>
    </source>
</evidence>
<feature type="transmembrane region" description="Helical" evidence="1">
    <location>
        <begin position="357"/>
        <end position="378"/>
    </location>
</feature>
<dbReference type="Proteomes" id="UP001305498">
    <property type="component" value="Chromosome"/>
</dbReference>
<sequence length="436" mass="46469">MTGEVFGLVLGLCVDDRELFVDRGLERAERGGVQLDVGVVVDDELFDPVDVHGLAPAVGELGVPPGADEVGVDDAVLVLGMSQQQPRSAVVAVKRSLEVVVVRLGLVPGEVVRAEHGLDLVPHVHGDEGFVRGVVFESVVDDDALVVGVLQRPMQRGDVDRFRRSLRGRCRREPPRGQLVQERVQRPVAGGVRLERELDQRCPVGVEFDGAQLVAGLGQHTDVAVADRCPADRAAGGRLGAQPLGDFGGEIRGVELGDRGHDAVVQRPGRGVVDVLGGGDERDAVSDELGVDQRIVEPVPGEPVDLRHDAVGDVVLGDKGEQFLQRLAVFERLAGLAGFDELRDDDRAECLPFSVHGLALVGQGVALFTAASVGLLLGGDAQIRDRARQVVRPEQSAGHQQVHHQFRPHGRRVPRGFLVRTKGTAGSAGAMPEGMN</sequence>
<dbReference type="EMBL" id="CP118157">
    <property type="protein sequence ID" value="WOF24600.1"/>
    <property type="molecule type" value="Genomic_DNA"/>
</dbReference>
<dbReference type="KEGG" id="mbet:N8K70_08095"/>
<evidence type="ECO:0000256" key="1">
    <source>
        <dbReference type="SAM" id="Phobius"/>
    </source>
</evidence>
<keyword evidence="1" id="KW-1133">Transmembrane helix</keyword>
<proteinExistence type="predicted"/>
<keyword evidence="1" id="KW-0472">Membrane</keyword>
<protein>
    <submittedName>
        <fullName evidence="2">Uncharacterized protein</fullName>
    </submittedName>
</protein>
<keyword evidence="3" id="KW-1185">Reference proteome</keyword>
<gene>
    <name evidence="2" type="ORF">N8K70_08095</name>
</gene>
<keyword evidence="1" id="KW-0812">Transmembrane</keyword>
<reference evidence="2 3" key="1">
    <citation type="submission" date="2023-02" db="EMBL/GenBank/DDBJ databases">
        <title>Microbacterium betulae sp. nov., isolated from birch wood.</title>
        <authorList>
            <person name="Pasciak M."/>
            <person name="Pawlik K.J."/>
            <person name="Martynowski D."/>
            <person name="Laczmanski L."/>
            <person name="Ciekot J."/>
            <person name="Szponar B."/>
            <person name="Wojcik-Fatla A."/>
            <person name="Mackiewicz B."/>
            <person name="Farian E."/>
            <person name="Cholewa G."/>
            <person name="Cholewa A."/>
            <person name="Dutkiewicz J."/>
        </authorList>
    </citation>
    <scope>NUCLEOTIDE SEQUENCE [LARGE SCALE GENOMIC DNA]</scope>
    <source>
        <strain evidence="2 3">AB</strain>
    </source>
</reference>
<dbReference type="AlphaFoldDB" id="A0AA97I8K6"/>